<dbReference type="AlphaFoldDB" id="D7B9M7"/>
<gene>
    <name evidence="2" type="ordered locus">Ndas_5506</name>
</gene>
<reference evidence="2 3" key="1">
    <citation type="journal article" date="2010" name="Stand. Genomic Sci.">
        <title>Complete genome sequence of Nocardiopsis dassonvillei type strain (IMRU 509).</title>
        <authorList>
            <person name="Sun H."/>
            <person name="Lapidus A."/>
            <person name="Nolan M."/>
            <person name="Lucas S."/>
            <person name="Del Rio T.G."/>
            <person name="Tice H."/>
            <person name="Cheng J.F."/>
            <person name="Tapia R."/>
            <person name="Han C."/>
            <person name="Goodwin L."/>
            <person name="Pitluck S."/>
            <person name="Pagani I."/>
            <person name="Ivanova N."/>
            <person name="Mavromatis K."/>
            <person name="Mikhailova N."/>
            <person name="Pati A."/>
            <person name="Chen A."/>
            <person name="Palaniappan K."/>
            <person name="Land M."/>
            <person name="Hauser L."/>
            <person name="Chang Y.J."/>
            <person name="Jeffries C.D."/>
            <person name="Djao O.D."/>
            <person name="Rohde M."/>
            <person name="Sikorski J."/>
            <person name="Goker M."/>
            <person name="Woyke T."/>
            <person name="Bristow J."/>
            <person name="Eisen J.A."/>
            <person name="Markowitz V."/>
            <person name="Hugenholtz P."/>
            <person name="Kyrpides N.C."/>
            <person name="Klenk H.P."/>
        </authorList>
    </citation>
    <scope>NUCLEOTIDE SEQUENCE [LARGE SCALE GENOMIC DNA]</scope>
    <source>
        <strain evidence="3">ATCC 23218 / DSM 43111 / CIP 107115 / JCM 7437 / KCTC 9190 / NBRC 14626 / NCTC 10488 / NRRL B-5397 / IMRU 509</strain>
        <plasmid evidence="3">Chromosome 2</plasmid>
    </source>
</reference>
<feature type="region of interest" description="Disordered" evidence="1">
    <location>
        <begin position="33"/>
        <end position="71"/>
    </location>
</feature>
<geneLocation type="plasmid" evidence="3">
    <name>pNDAS01</name>
</geneLocation>
<evidence type="ECO:0000313" key="2">
    <source>
        <dbReference type="EMBL" id="ADH70885.1"/>
    </source>
</evidence>
<accession>D7B9M7</accession>
<organism evidence="2 3">
    <name type="scientific">Nocardiopsis dassonvillei (strain ATCC 23218 / DSM 43111 / CIP 107115 / JCM 7437 / KCTC 9190 / NBRC 14626 / NCTC 10488 / NRRL B-5397 / IMRU 509)</name>
    <name type="common">Actinomadura dassonvillei</name>
    <dbReference type="NCBI Taxonomy" id="446468"/>
    <lineage>
        <taxon>Bacteria</taxon>
        <taxon>Bacillati</taxon>
        <taxon>Actinomycetota</taxon>
        <taxon>Actinomycetes</taxon>
        <taxon>Streptosporangiales</taxon>
        <taxon>Nocardiopsidaceae</taxon>
        <taxon>Nocardiopsis</taxon>
    </lineage>
</organism>
<dbReference type="STRING" id="446468.Ndas_5506"/>
<sequence>MGSMMYATPAFASCSAGVSAGDTIPVVNRDHLLPDPVHRAGPLRPREPKAGLSRARVPIRTEGFPGSWESS</sequence>
<protein>
    <submittedName>
        <fullName evidence="2">Uncharacterized protein</fullName>
    </submittedName>
</protein>
<name>D7B9M7_NOCDD</name>
<dbReference type="Proteomes" id="UP000002219">
    <property type="component" value="Chromosome 2"/>
</dbReference>
<proteinExistence type="predicted"/>
<dbReference type="EMBL" id="CP002041">
    <property type="protein sequence ID" value="ADH70885.1"/>
    <property type="molecule type" value="Genomic_DNA"/>
</dbReference>
<evidence type="ECO:0000256" key="1">
    <source>
        <dbReference type="SAM" id="MobiDB-lite"/>
    </source>
</evidence>
<keyword evidence="3" id="KW-1185">Reference proteome</keyword>
<dbReference type="HOGENOM" id="CLU_2736002_0_0_11"/>
<feature type="compositionally biased region" description="Basic and acidic residues" evidence="1">
    <location>
        <begin position="33"/>
        <end position="49"/>
    </location>
</feature>
<evidence type="ECO:0000313" key="3">
    <source>
        <dbReference type="Proteomes" id="UP000002219"/>
    </source>
</evidence>
<dbReference type="KEGG" id="nda:Ndas_5506"/>